<sequence>MRPAIVSIAAKSGTGKTTLVVKLIAELKQRGYKVGAIKHDAHNFSMDREGKDSWRFTQAGADTMMVTSKEKLAIIKQNPDQQEPPVRESITRYFGDMDIVITEGFKKNDFPKIEVHRKERSPRLLYRDDSYDSTLIAVASDSPLQLDVPVFELDDALSICDFIEERFLSDRRKQ</sequence>
<dbReference type="InterPro" id="IPR027417">
    <property type="entry name" value="P-loop_NTPase"/>
</dbReference>
<organism evidence="2 3">
    <name type="scientific">Syntrophotalea carbinolica (strain DSM 2380 / NBRC 103641 / GraBd1)</name>
    <name type="common">Pelobacter carbinolicus</name>
    <dbReference type="NCBI Taxonomy" id="338963"/>
    <lineage>
        <taxon>Bacteria</taxon>
        <taxon>Pseudomonadati</taxon>
        <taxon>Thermodesulfobacteriota</taxon>
        <taxon>Desulfuromonadia</taxon>
        <taxon>Desulfuromonadales</taxon>
        <taxon>Syntrophotaleaceae</taxon>
        <taxon>Syntrophotalea</taxon>
    </lineage>
</organism>
<keyword evidence="3" id="KW-1185">Reference proteome</keyword>
<dbReference type="CDD" id="cd03116">
    <property type="entry name" value="MobB"/>
    <property type="match status" value="1"/>
</dbReference>
<name>Q3A0X6_SYNC1</name>
<dbReference type="Pfam" id="PF03205">
    <property type="entry name" value="MobB"/>
    <property type="match status" value="1"/>
</dbReference>
<dbReference type="RefSeq" id="WP_011342525.1">
    <property type="nucleotide sequence ID" value="NC_007498.2"/>
</dbReference>
<dbReference type="InterPro" id="IPR004435">
    <property type="entry name" value="MobB_dom"/>
</dbReference>
<feature type="domain" description="Molybdopterin-guanine dinucleotide biosynthesis protein B (MobB)" evidence="1">
    <location>
        <begin position="5"/>
        <end position="141"/>
    </location>
</feature>
<dbReference type="SUPFAM" id="SSF52540">
    <property type="entry name" value="P-loop containing nucleoside triphosphate hydrolases"/>
    <property type="match status" value="1"/>
</dbReference>
<dbReference type="OrthoDB" id="9786803at2"/>
<evidence type="ECO:0000313" key="2">
    <source>
        <dbReference type="EMBL" id="ABA89981.1"/>
    </source>
</evidence>
<gene>
    <name evidence="2" type="primary">mobB</name>
    <name evidence="2" type="ordered locus">Pcar_2746</name>
</gene>
<dbReference type="PANTHER" id="PTHR40072:SF1">
    <property type="entry name" value="MOLYBDOPTERIN-GUANINE DINUCLEOTIDE BIOSYNTHESIS ADAPTER PROTEIN"/>
    <property type="match status" value="1"/>
</dbReference>
<dbReference type="Proteomes" id="UP000002534">
    <property type="component" value="Chromosome"/>
</dbReference>
<dbReference type="HOGENOM" id="CLU_068199_2_2_7"/>
<evidence type="ECO:0000259" key="1">
    <source>
        <dbReference type="Pfam" id="PF03205"/>
    </source>
</evidence>
<dbReference type="Gene3D" id="3.40.50.300">
    <property type="entry name" value="P-loop containing nucleotide triphosphate hydrolases"/>
    <property type="match status" value="1"/>
</dbReference>
<evidence type="ECO:0000313" key="3">
    <source>
        <dbReference type="Proteomes" id="UP000002534"/>
    </source>
</evidence>
<dbReference type="EMBL" id="CP000142">
    <property type="protein sequence ID" value="ABA89981.1"/>
    <property type="molecule type" value="Genomic_DNA"/>
</dbReference>
<dbReference type="GO" id="GO:0005525">
    <property type="term" value="F:GTP binding"/>
    <property type="evidence" value="ECO:0007669"/>
    <property type="project" value="InterPro"/>
</dbReference>
<dbReference type="AlphaFoldDB" id="Q3A0X6"/>
<reference evidence="2 3" key="2">
    <citation type="journal article" date="2012" name="BMC Genomics">
        <title>The genome of Pelobacter carbinolicus reveals surprising metabolic capabilities and physiological features.</title>
        <authorList>
            <person name="Aklujkar M."/>
            <person name="Haveman S.A."/>
            <person name="Didonato R.Jr."/>
            <person name="Chertkov O."/>
            <person name="Han C.S."/>
            <person name="Land M.L."/>
            <person name="Brown P."/>
            <person name="Lovley D.R."/>
        </authorList>
    </citation>
    <scope>NUCLEOTIDE SEQUENCE [LARGE SCALE GENOMIC DNA]</scope>
    <source>
        <strain evidence="3">DSM 2380 / NBRC 103641 / GraBd1</strain>
    </source>
</reference>
<dbReference type="NCBIfam" id="TIGR00176">
    <property type="entry name" value="mobB"/>
    <property type="match status" value="1"/>
</dbReference>
<protein>
    <submittedName>
        <fullName evidence="2">Molybdopterin-guanine dinucleotide biosynthesis protein MobB</fullName>
    </submittedName>
</protein>
<dbReference type="STRING" id="338963.Pcar_2746"/>
<proteinExistence type="predicted"/>
<dbReference type="KEGG" id="pca:Pcar_2746"/>
<accession>Q3A0X6</accession>
<dbReference type="GO" id="GO:0006777">
    <property type="term" value="P:Mo-molybdopterin cofactor biosynthetic process"/>
    <property type="evidence" value="ECO:0007669"/>
    <property type="project" value="InterPro"/>
</dbReference>
<dbReference type="eggNOG" id="COG1763">
    <property type="taxonomic scope" value="Bacteria"/>
</dbReference>
<dbReference type="InterPro" id="IPR052539">
    <property type="entry name" value="MGD_biosynthesis_adapter"/>
</dbReference>
<dbReference type="PANTHER" id="PTHR40072">
    <property type="entry name" value="MOLYBDOPTERIN-GUANINE DINUCLEOTIDE BIOSYNTHESIS ADAPTER PROTEIN-RELATED"/>
    <property type="match status" value="1"/>
</dbReference>
<reference evidence="3" key="1">
    <citation type="submission" date="2005-10" db="EMBL/GenBank/DDBJ databases">
        <title>Complete sequence of Pelobacter carbinolicus DSM 2380.</title>
        <authorList>
            <person name="Copeland A."/>
            <person name="Lucas S."/>
            <person name="Lapidus A."/>
            <person name="Barry K."/>
            <person name="Detter J.C."/>
            <person name="Glavina T."/>
            <person name="Hammon N."/>
            <person name="Israni S."/>
            <person name="Pitluck S."/>
            <person name="Chertkov O."/>
            <person name="Schmutz J."/>
            <person name="Larimer F."/>
            <person name="Land M."/>
            <person name="Kyrpides N."/>
            <person name="Ivanova N."/>
            <person name="Richardson P."/>
        </authorList>
    </citation>
    <scope>NUCLEOTIDE SEQUENCE [LARGE SCALE GENOMIC DNA]</scope>
    <source>
        <strain evidence="3">DSM 2380 / NBRC 103641 / GraBd1</strain>
    </source>
</reference>